<evidence type="ECO:0000256" key="8">
    <source>
        <dbReference type="RuleBase" id="RU363032"/>
    </source>
</evidence>
<dbReference type="InterPro" id="IPR000515">
    <property type="entry name" value="MetI-like"/>
</dbReference>
<feature type="transmembrane region" description="Helical" evidence="8">
    <location>
        <begin position="101"/>
        <end position="124"/>
    </location>
</feature>
<sequence>MKNRSATFYFLMVPVFLWLVMLIVIPHLDMFFRSFRYENDNGLMVFSLNNYLSFFEDKIYWLTFVKTALYSIGVTFLAFVVTFPVAFYLTKVVAKKYSSFMVLLLLIPIWIGELVTIYGWMILLSDNGVINNFLIQIGLIDSPIVMLYTNFSMTIGLLYMSMLFMIIPMMSALESLDDSLIEAASDLGATKWTIFRQIVIPYTTPGIASGGIIVFMLVIGDYVAPNILGGKSSLWFTEQIYNKFLATFNWNEGAAFGFLLLLLSSAIIWVALRLTGQKLEKVGS</sequence>
<dbReference type="Pfam" id="PF00528">
    <property type="entry name" value="BPD_transp_1"/>
    <property type="match status" value="1"/>
</dbReference>
<dbReference type="SUPFAM" id="SSF161098">
    <property type="entry name" value="MetI-like"/>
    <property type="match status" value="1"/>
</dbReference>
<feature type="domain" description="ABC transmembrane type-1" evidence="9">
    <location>
        <begin position="64"/>
        <end position="271"/>
    </location>
</feature>
<dbReference type="PANTHER" id="PTHR42929:SF1">
    <property type="entry name" value="INNER MEMBRANE ABC TRANSPORTER PERMEASE PROTEIN YDCU-RELATED"/>
    <property type="match status" value="1"/>
</dbReference>
<feature type="transmembrane region" description="Helical" evidence="8">
    <location>
        <begin position="68"/>
        <end position="89"/>
    </location>
</feature>
<dbReference type="InterPro" id="IPR035906">
    <property type="entry name" value="MetI-like_sf"/>
</dbReference>
<dbReference type="Proteomes" id="UP000717534">
    <property type="component" value="Unassembled WGS sequence"/>
</dbReference>
<reference evidence="10 11" key="1">
    <citation type="submission" date="2021-02" db="EMBL/GenBank/DDBJ databases">
        <title>Activity-based single-cell genomes from oceanic crustal fluid captures similar information to metagenomic and metatranscriptomic surveys with orders of magnitude less sampling.</title>
        <authorList>
            <person name="D'Angelo T.S."/>
            <person name="Orcutt B.N."/>
        </authorList>
    </citation>
    <scope>NUCLEOTIDE SEQUENCE [LARGE SCALE GENOMIC DNA]</scope>
    <source>
        <strain evidence="10">AH-315-G02</strain>
    </source>
</reference>
<keyword evidence="7 8" id="KW-0472">Membrane</keyword>
<name>A0ABS3AY68_9BACT</name>
<dbReference type="PANTHER" id="PTHR42929">
    <property type="entry name" value="INNER MEMBRANE ABC TRANSPORTER PERMEASE PROTEIN YDCU-RELATED-RELATED"/>
    <property type="match status" value="1"/>
</dbReference>
<feature type="transmembrane region" description="Helical" evidence="8">
    <location>
        <begin position="144"/>
        <end position="167"/>
    </location>
</feature>
<evidence type="ECO:0000256" key="5">
    <source>
        <dbReference type="ARBA" id="ARBA00022692"/>
    </source>
</evidence>
<evidence type="ECO:0000256" key="2">
    <source>
        <dbReference type="ARBA" id="ARBA00007069"/>
    </source>
</evidence>
<evidence type="ECO:0000256" key="1">
    <source>
        <dbReference type="ARBA" id="ARBA00004651"/>
    </source>
</evidence>
<evidence type="ECO:0000313" key="11">
    <source>
        <dbReference type="Proteomes" id="UP000717534"/>
    </source>
</evidence>
<dbReference type="CDD" id="cd06261">
    <property type="entry name" value="TM_PBP2"/>
    <property type="match status" value="1"/>
</dbReference>
<accession>A0ABS3AY68</accession>
<comment type="similarity">
    <text evidence="2">Belongs to the binding-protein-dependent transport system permease family. CysTW subfamily.</text>
</comment>
<dbReference type="Gene3D" id="1.10.3720.10">
    <property type="entry name" value="MetI-like"/>
    <property type="match status" value="1"/>
</dbReference>
<keyword evidence="5 8" id="KW-0812">Transmembrane</keyword>
<keyword evidence="3 8" id="KW-0813">Transport</keyword>
<keyword evidence="4" id="KW-1003">Cell membrane</keyword>
<keyword evidence="11" id="KW-1185">Reference proteome</keyword>
<feature type="transmembrane region" description="Helical" evidence="8">
    <location>
        <begin position="7"/>
        <end position="28"/>
    </location>
</feature>
<evidence type="ECO:0000256" key="7">
    <source>
        <dbReference type="ARBA" id="ARBA00023136"/>
    </source>
</evidence>
<feature type="transmembrane region" description="Helical" evidence="8">
    <location>
        <begin position="199"/>
        <end position="219"/>
    </location>
</feature>
<comment type="caution">
    <text evidence="10">The sequence shown here is derived from an EMBL/GenBank/DDBJ whole genome shotgun (WGS) entry which is preliminary data.</text>
</comment>
<evidence type="ECO:0000256" key="3">
    <source>
        <dbReference type="ARBA" id="ARBA00022448"/>
    </source>
</evidence>
<feature type="transmembrane region" description="Helical" evidence="8">
    <location>
        <begin position="253"/>
        <end position="272"/>
    </location>
</feature>
<organism evidence="10 11">
    <name type="scientific">Desulfotalea psychrophila</name>
    <dbReference type="NCBI Taxonomy" id="84980"/>
    <lineage>
        <taxon>Bacteria</taxon>
        <taxon>Pseudomonadati</taxon>
        <taxon>Thermodesulfobacteriota</taxon>
        <taxon>Desulfobulbia</taxon>
        <taxon>Desulfobulbales</taxon>
        <taxon>Desulfocapsaceae</taxon>
        <taxon>Desulfotalea</taxon>
    </lineage>
</organism>
<evidence type="ECO:0000259" key="9">
    <source>
        <dbReference type="PROSITE" id="PS50928"/>
    </source>
</evidence>
<evidence type="ECO:0000313" key="10">
    <source>
        <dbReference type="EMBL" id="MBN4068951.1"/>
    </source>
</evidence>
<evidence type="ECO:0000256" key="4">
    <source>
        <dbReference type="ARBA" id="ARBA00022475"/>
    </source>
</evidence>
<comment type="subcellular location">
    <subcellularLocation>
        <location evidence="1 8">Cell membrane</location>
        <topology evidence="1 8">Multi-pass membrane protein</topology>
    </subcellularLocation>
</comment>
<keyword evidence="6 8" id="KW-1133">Transmembrane helix</keyword>
<evidence type="ECO:0000256" key="6">
    <source>
        <dbReference type="ARBA" id="ARBA00022989"/>
    </source>
</evidence>
<dbReference type="EMBL" id="JAFITO010000090">
    <property type="protein sequence ID" value="MBN4068951.1"/>
    <property type="molecule type" value="Genomic_DNA"/>
</dbReference>
<gene>
    <name evidence="10" type="ORF">JYU06_05470</name>
</gene>
<proteinExistence type="inferred from homology"/>
<dbReference type="PROSITE" id="PS50928">
    <property type="entry name" value="ABC_TM1"/>
    <property type="match status" value="1"/>
</dbReference>
<protein>
    <submittedName>
        <fullName evidence="10">ABC transporter permease</fullName>
    </submittedName>
</protein>